<dbReference type="PANTHER" id="PTHR11530:SF11">
    <property type="entry name" value="D-ASPARTATE OXIDASE"/>
    <property type="match status" value="1"/>
</dbReference>
<dbReference type="Gene3D" id="3.40.50.720">
    <property type="entry name" value="NAD(P)-binding Rossmann-like Domain"/>
    <property type="match status" value="1"/>
</dbReference>
<dbReference type="GO" id="GO:0071949">
    <property type="term" value="F:FAD binding"/>
    <property type="evidence" value="ECO:0007669"/>
    <property type="project" value="InterPro"/>
</dbReference>
<dbReference type="Pfam" id="PF01266">
    <property type="entry name" value="DAO"/>
    <property type="match status" value="1"/>
</dbReference>
<dbReference type="AlphaFoldDB" id="A0AAD6ZJI5"/>
<dbReference type="InterPro" id="IPR006076">
    <property type="entry name" value="FAD-dep_OxRdtase"/>
</dbReference>
<organism evidence="9 10">
    <name type="scientific">Mycena albidolilacea</name>
    <dbReference type="NCBI Taxonomy" id="1033008"/>
    <lineage>
        <taxon>Eukaryota</taxon>
        <taxon>Fungi</taxon>
        <taxon>Dikarya</taxon>
        <taxon>Basidiomycota</taxon>
        <taxon>Agaricomycotina</taxon>
        <taxon>Agaricomycetes</taxon>
        <taxon>Agaricomycetidae</taxon>
        <taxon>Agaricales</taxon>
        <taxon>Marasmiineae</taxon>
        <taxon>Mycenaceae</taxon>
        <taxon>Mycena</taxon>
    </lineage>
</organism>
<sequence>MKCSYLAVFVGLMGYVDSAGTASAQQRFERPPKKQITVIGAGVTGLTTAITLQEKGKYQVTIVAETWPNDHPKPHYTSHWAGGHHCTAAGPERRGPSPAESVQDTFKVFWEMSEAGHEAQKAFIRTPQSEHYFDGRGHPRVPETIPDFKILPKSELLPGAVSGISFTIINFDPTVYLPYLHKRFLAAGGKLAHGSIQHITQVIEGGSAVFEGRAPTPPAAVIVCAGLGARSLGGVEDKNVTAARGQTVVLHAPWVHFGATRRKSWDGIFSYVIPRHGGNIVLGGTLTKDDWYVPAHCTLSFVAPALARDCPPGARRDGRAPTVGDLYPLIVEEGVGLRPEREGGIRIEAEWVEANGIKAPVVFHYGHGSSGFESSWGSAAMAVELLEKVLKNETGSSA</sequence>
<feature type="binding site" evidence="6">
    <location>
        <position position="271"/>
    </location>
    <ligand>
        <name>D-dopa</name>
        <dbReference type="ChEBI" id="CHEBI:149689"/>
    </ligand>
</feature>
<evidence type="ECO:0000256" key="3">
    <source>
        <dbReference type="ARBA" id="ARBA00022630"/>
    </source>
</evidence>
<accession>A0AAD6ZJI5</accession>
<protein>
    <submittedName>
        <fullName evidence="9">D-amino-acid oxidase</fullName>
    </submittedName>
</protein>
<keyword evidence="7" id="KW-0732">Signal</keyword>
<dbReference type="Proteomes" id="UP001218218">
    <property type="component" value="Unassembled WGS sequence"/>
</dbReference>
<comment type="caution">
    <text evidence="9">The sequence shown here is derived from an EMBL/GenBank/DDBJ whole genome shotgun (WGS) entry which is preliminary data.</text>
</comment>
<keyword evidence="5" id="KW-0560">Oxidoreductase</keyword>
<dbReference type="PANTHER" id="PTHR11530">
    <property type="entry name" value="D-AMINO ACID OXIDASE"/>
    <property type="match status" value="1"/>
</dbReference>
<dbReference type="GO" id="GO:0019478">
    <property type="term" value="P:D-amino acid catabolic process"/>
    <property type="evidence" value="ECO:0007669"/>
    <property type="project" value="TreeGrafter"/>
</dbReference>
<dbReference type="SUPFAM" id="SSF51971">
    <property type="entry name" value="Nucleotide-binding domain"/>
    <property type="match status" value="1"/>
</dbReference>
<dbReference type="Gene3D" id="3.30.9.10">
    <property type="entry name" value="D-Amino Acid Oxidase, subunit A, domain 2"/>
    <property type="match status" value="1"/>
</dbReference>
<dbReference type="PIRSF" id="PIRSF000189">
    <property type="entry name" value="D-aa_oxidase"/>
    <property type="match status" value="1"/>
</dbReference>
<feature type="binding site" evidence="6">
    <location>
        <position position="338"/>
    </location>
    <ligand>
        <name>D-dopa</name>
        <dbReference type="ChEBI" id="CHEBI:149689"/>
    </ligand>
</feature>
<dbReference type="GO" id="GO:0005737">
    <property type="term" value="C:cytoplasm"/>
    <property type="evidence" value="ECO:0007669"/>
    <property type="project" value="TreeGrafter"/>
</dbReference>
<dbReference type="EMBL" id="JARIHO010000043">
    <property type="protein sequence ID" value="KAJ7325865.1"/>
    <property type="molecule type" value="Genomic_DNA"/>
</dbReference>
<feature type="binding site" evidence="6">
    <location>
        <begin position="77"/>
        <end position="78"/>
    </location>
    <ligand>
        <name>FAD</name>
        <dbReference type="ChEBI" id="CHEBI:57692"/>
    </ligand>
</feature>
<comment type="similarity">
    <text evidence="2">Belongs to the DAMOX/DASOX family.</text>
</comment>
<reference evidence="9" key="1">
    <citation type="submission" date="2023-03" db="EMBL/GenBank/DDBJ databases">
        <title>Massive genome expansion in bonnet fungi (Mycena s.s.) driven by repeated elements and novel gene families across ecological guilds.</title>
        <authorList>
            <consortium name="Lawrence Berkeley National Laboratory"/>
            <person name="Harder C.B."/>
            <person name="Miyauchi S."/>
            <person name="Viragh M."/>
            <person name="Kuo A."/>
            <person name="Thoen E."/>
            <person name="Andreopoulos B."/>
            <person name="Lu D."/>
            <person name="Skrede I."/>
            <person name="Drula E."/>
            <person name="Henrissat B."/>
            <person name="Morin E."/>
            <person name="Kohler A."/>
            <person name="Barry K."/>
            <person name="LaButti K."/>
            <person name="Morin E."/>
            <person name="Salamov A."/>
            <person name="Lipzen A."/>
            <person name="Mereny Z."/>
            <person name="Hegedus B."/>
            <person name="Baldrian P."/>
            <person name="Stursova M."/>
            <person name="Weitz H."/>
            <person name="Taylor A."/>
            <person name="Grigoriev I.V."/>
            <person name="Nagy L.G."/>
            <person name="Martin F."/>
            <person name="Kauserud H."/>
        </authorList>
    </citation>
    <scope>NUCLEOTIDE SEQUENCE</scope>
    <source>
        <strain evidence="9">CBHHK002</strain>
    </source>
</reference>
<evidence type="ECO:0000256" key="6">
    <source>
        <dbReference type="PIRSR" id="PIRSR000189-1"/>
    </source>
</evidence>
<name>A0AAD6ZJI5_9AGAR</name>
<evidence type="ECO:0000256" key="7">
    <source>
        <dbReference type="SAM" id="SignalP"/>
    </source>
</evidence>
<feature type="domain" description="FAD dependent oxidoreductase" evidence="8">
    <location>
        <begin position="36"/>
        <end position="385"/>
    </location>
</feature>
<evidence type="ECO:0000256" key="5">
    <source>
        <dbReference type="ARBA" id="ARBA00023002"/>
    </source>
</evidence>
<dbReference type="SUPFAM" id="SSF54373">
    <property type="entry name" value="FAD-linked reductases, C-terminal domain"/>
    <property type="match status" value="1"/>
</dbReference>
<evidence type="ECO:0000256" key="4">
    <source>
        <dbReference type="ARBA" id="ARBA00022827"/>
    </source>
</evidence>
<keyword evidence="4 6" id="KW-0274">FAD</keyword>
<evidence type="ECO:0000313" key="9">
    <source>
        <dbReference type="EMBL" id="KAJ7325865.1"/>
    </source>
</evidence>
<dbReference type="GO" id="GO:0003884">
    <property type="term" value="F:D-amino-acid oxidase activity"/>
    <property type="evidence" value="ECO:0007669"/>
    <property type="project" value="InterPro"/>
</dbReference>
<comment type="cofactor">
    <cofactor evidence="1 6">
        <name>FAD</name>
        <dbReference type="ChEBI" id="CHEBI:57692"/>
    </cofactor>
</comment>
<proteinExistence type="inferred from homology"/>
<evidence type="ECO:0000313" key="10">
    <source>
        <dbReference type="Proteomes" id="UP001218218"/>
    </source>
</evidence>
<dbReference type="InterPro" id="IPR023209">
    <property type="entry name" value="DAO"/>
</dbReference>
<keyword evidence="3" id="KW-0285">Flavoprotein</keyword>
<evidence type="ECO:0000256" key="2">
    <source>
        <dbReference type="ARBA" id="ARBA00006730"/>
    </source>
</evidence>
<feature type="chain" id="PRO_5042072949" evidence="7">
    <location>
        <begin position="19"/>
        <end position="398"/>
    </location>
</feature>
<evidence type="ECO:0000259" key="8">
    <source>
        <dbReference type="Pfam" id="PF01266"/>
    </source>
</evidence>
<feature type="signal peptide" evidence="7">
    <location>
        <begin position="1"/>
        <end position="18"/>
    </location>
</feature>
<gene>
    <name evidence="9" type="ORF">DFH08DRAFT_1027863</name>
</gene>
<keyword evidence="10" id="KW-1185">Reference proteome</keyword>
<evidence type="ECO:0000256" key="1">
    <source>
        <dbReference type="ARBA" id="ARBA00001974"/>
    </source>
</evidence>